<dbReference type="SUPFAM" id="SSF51161">
    <property type="entry name" value="Trimeric LpxA-like enzymes"/>
    <property type="match status" value="1"/>
</dbReference>
<dbReference type="InterPro" id="IPR011004">
    <property type="entry name" value="Trimer_LpxA-like_sf"/>
</dbReference>
<dbReference type="Proteomes" id="UP001470230">
    <property type="component" value="Unassembled WGS sequence"/>
</dbReference>
<comment type="caution">
    <text evidence="1">The sequence shown here is derived from an EMBL/GenBank/DDBJ whole genome shotgun (WGS) entry which is preliminary data.</text>
</comment>
<accession>A0ABR2KWW6</accession>
<name>A0ABR2KWW6_9EUKA</name>
<dbReference type="EMBL" id="JAPFFF010000003">
    <property type="protein sequence ID" value="KAK8894455.1"/>
    <property type="molecule type" value="Genomic_DNA"/>
</dbReference>
<evidence type="ECO:0000313" key="2">
    <source>
        <dbReference type="Proteomes" id="UP001470230"/>
    </source>
</evidence>
<dbReference type="Gene3D" id="2.160.10.10">
    <property type="entry name" value="Hexapeptide repeat proteins"/>
    <property type="match status" value="1"/>
</dbReference>
<sequence length="774" mass="88549">MDGEKKIDSNLHQTDTRVIDVILYTKSNEMPSAHMFLGSSFQKVQLMQLRHFWIFEIDNLSPDITSFELHLSPDRGPTTLHTMCFSNVQPFIFIDSLPENEMVPFNDFFIFFNTATTNKNSLSFSFLTDDPIQKIDQFIHSFDDKYFLWSLLYISAQPWFELFQYNKDLNQLLLSVIPPYIMQHFYEQQRYIEPFDAKEYISTFESPVEIQNENLKVQNFDPAQYISADVFIDTFFHFLRVQIGEGFVYLLSLFFDFDKDFPFTSYIPPLEDYQCSSEVNKLLSALIISYMNYEDEELLNVYERIYYCILMTATPKFDLDMSPLFKVLENQLNMNVIAKIINDRMILTETITPDTLKFIINAVPNFDNVIKVFKTKSTFIPLEWIKTVSDLFEIDDLTDLVISSLRNSVPVHYKEYFARVTKHGALVQDANFDDSKTILQPGSIVQTNTKIGNHTILCSGSIAPTGSELQEGTYARRNGIIPREKSVVSPTAVFQHPVLLKRGVTIDDGAVICQNSSVGSGTQVCNNAIVGPGAMIGSGCIIGSGEKVPGSTVLPAGFRYSKKAVEFEQKVPEIIQRYSIMFLKRQTGFADLETVLSFDVEKKVDIITEYFVCLRDYPCEAGRQIALCKHLFEFLDQTSTEILIGQIFSIFGANTILLAGTYWTESERSTNNNNEQTSVWDRIILELCNRAIKQFHLSVDDLCNERVIDALHLIINEFSLMLAKGVSEDDIQSLKRLLYDMCDNAVLRLKLGGYPEKSEVIETFNSLISQINLF</sequence>
<evidence type="ECO:0008006" key="3">
    <source>
        <dbReference type="Google" id="ProtNLM"/>
    </source>
</evidence>
<gene>
    <name evidence="1" type="ORF">M9Y10_022889</name>
</gene>
<protein>
    <recommendedName>
        <fullName evidence="3">EIF-2B GDP-GTP exchange factor subunit epsilon</fullName>
    </recommendedName>
</protein>
<proteinExistence type="predicted"/>
<keyword evidence="2" id="KW-1185">Reference proteome</keyword>
<reference evidence="1 2" key="1">
    <citation type="submission" date="2024-04" db="EMBL/GenBank/DDBJ databases">
        <title>Tritrichomonas musculus Genome.</title>
        <authorList>
            <person name="Alves-Ferreira E."/>
            <person name="Grigg M."/>
            <person name="Lorenzi H."/>
            <person name="Galac M."/>
        </authorList>
    </citation>
    <scope>NUCLEOTIDE SEQUENCE [LARGE SCALE GENOMIC DNA]</scope>
    <source>
        <strain evidence="1 2">EAF2021</strain>
    </source>
</reference>
<evidence type="ECO:0000313" key="1">
    <source>
        <dbReference type="EMBL" id="KAK8894455.1"/>
    </source>
</evidence>
<organism evidence="1 2">
    <name type="scientific">Tritrichomonas musculus</name>
    <dbReference type="NCBI Taxonomy" id="1915356"/>
    <lineage>
        <taxon>Eukaryota</taxon>
        <taxon>Metamonada</taxon>
        <taxon>Parabasalia</taxon>
        <taxon>Tritrichomonadida</taxon>
        <taxon>Tritrichomonadidae</taxon>
        <taxon>Tritrichomonas</taxon>
    </lineage>
</organism>